<dbReference type="EMBL" id="CP071795">
    <property type="protein sequence ID" value="QTD38071.1"/>
    <property type="molecule type" value="Genomic_DNA"/>
</dbReference>
<accession>A0ABX7SYJ1</accession>
<dbReference type="EMBL" id="CP071795">
    <property type="protein sequence ID" value="QTD37929.1"/>
    <property type="molecule type" value="Genomic_DNA"/>
</dbReference>
<feature type="region of interest" description="Disordered" evidence="1">
    <location>
        <begin position="143"/>
        <end position="163"/>
    </location>
</feature>
<evidence type="ECO:0000313" key="5">
    <source>
        <dbReference type="Proteomes" id="UP000663935"/>
    </source>
</evidence>
<protein>
    <submittedName>
        <fullName evidence="4">Helix-turn-helix domain-containing protein</fullName>
    </submittedName>
</protein>
<name>A0ABX7SYJ1_9FLAO</name>
<gene>
    <name evidence="3" type="ORF">JL193_01070</name>
    <name evidence="4" type="ORF">JL193_01840</name>
    <name evidence="2" type="ORF">JL193_16370</name>
</gene>
<dbReference type="Proteomes" id="UP000663935">
    <property type="component" value="Chromosome"/>
</dbReference>
<evidence type="ECO:0000313" key="2">
    <source>
        <dbReference type="EMBL" id="QTD37618.1"/>
    </source>
</evidence>
<dbReference type="RefSeq" id="WP_207971783.1">
    <property type="nucleotide sequence ID" value="NZ_CP071795.1"/>
</dbReference>
<keyword evidence="5" id="KW-1185">Reference proteome</keyword>
<sequence length="163" mass="18809">MPKQINITVKESEEELSSLLRKAKSERERGRLKVLILVKQGKVVYQSQLAYKLGFTEKTIREWLKTYNSYGLSELITIKVGGNNTRVISERVIDFIATQLTNPQTTVTSYVELQGLIEATFSETIDYGTLYAHCRRKHKSRLKVSRKSHYKKDPRAEAVFKKP</sequence>
<proteinExistence type="predicted"/>
<evidence type="ECO:0000313" key="3">
    <source>
        <dbReference type="EMBL" id="QTD37929.1"/>
    </source>
</evidence>
<dbReference type="InterPro" id="IPR009057">
    <property type="entry name" value="Homeodomain-like_sf"/>
</dbReference>
<feature type="compositionally biased region" description="Basic and acidic residues" evidence="1">
    <location>
        <begin position="151"/>
        <end position="163"/>
    </location>
</feature>
<dbReference type="SUPFAM" id="SSF46689">
    <property type="entry name" value="Homeodomain-like"/>
    <property type="match status" value="1"/>
</dbReference>
<organism evidence="4 5">
    <name type="scientific">Polaribacter batillariae</name>
    <dbReference type="NCBI Taxonomy" id="2808900"/>
    <lineage>
        <taxon>Bacteria</taxon>
        <taxon>Pseudomonadati</taxon>
        <taxon>Bacteroidota</taxon>
        <taxon>Flavobacteriia</taxon>
        <taxon>Flavobacteriales</taxon>
        <taxon>Flavobacteriaceae</taxon>
    </lineage>
</organism>
<evidence type="ECO:0000313" key="4">
    <source>
        <dbReference type="EMBL" id="QTD38071.1"/>
    </source>
</evidence>
<evidence type="ECO:0000256" key="1">
    <source>
        <dbReference type="SAM" id="MobiDB-lite"/>
    </source>
</evidence>
<dbReference type="EMBL" id="CP071795">
    <property type="protein sequence ID" value="QTD37618.1"/>
    <property type="molecule type" value="Genomic_DNA"/>
</dbReference>
<reference evidence="4 5" key="1">
    <citation type="submission" date="2021-03" db="EMBL/GenBank/DDBJ databases">
        <title>Complete genome of Polaribacter_sp.G4M1.</title>
        <authorList>
            <person name="Jeong S.W."/>
            <person name="Bae J.W."/>
        </authorList>
    </citation>
    <scope>NUCLEOTIDE SEQUENCE [LARGE SCALE GENOMIC DNA]</scope>
    <source>
        <strain evidence="4 5">G4M1</strain>
    </source>
</reference>
<dbReference type="Pfam" id="PF13551">
    <property type="entry name" value="HTH_29"/>
    <property type="match status" value="1"/>
</dbReference>